<sequence>MHLELQEKHEHQQKKAHEEQMKLKDGVEMAQKLMEDTVKTHEEIQRENKDLRKTTHDQAGFATIKGA</sequence>
<proteinExistence type="predicted"/>
<evidence type="ECO:0000256" key="1">
    <source>
        <dbReference type="SAM" id="Coils"/>
    </source>
</evidence>
<evidence type="ECO:0000313" key="4">
    <source>
        <dbReference type="Proteomes" id="UP001374584"/>
    </source>
</evidence>
<keyword evidence="1" id="KW-0175">Coiled coil</keyword>
<dbReference type="EMBL" id="JAYMYR010000002">
    <property type="protein sequence ID" value="KAK7377518.1"/>
    <property type="molecule type" value="Genomic_DNA"/>
</dbReference>
<evidence type="ECO:0000256" key="2">
    <source>
        <dbReference type="SAM" id="MobiDB-lite"/>
    </source>
</evidence>
<comment type="caution">
    <text evidence="3">The sequence shown here is derived from an EMBL/GenBank/DDBJ whole genome shotgun (WGS) entry which is preliminary data.</text>
</comment>
<dbReference type="AlphaFoldDB" id="A0AAN9NV51"/>
<protein>
    <submittedName>
        <fullName evidence="3">Uncharacterized protein</fullName>
    </submittedName>
</protein>
<evidence type="ECO:0000313" key="3">
    <source>
        <dbReference type="EMBL" id="KAK7377518.1"/>
    </source>
</evidence>
<name>A0AAN9NV51_PHACN</name>
<dbReference type="Proteomes" id="UP001374584">
    <property type="component" value="Unassembled WGS sequence"/>
</dbReference>
<keyword evidence="4" id="KW-1185">Reference proteome</keyword>
<accession>A0AAN9NV51</accession>
<feature type="region of interest" description="Disordered" evidence="2">
    <location>
        <begin position="1"/>
        <end position="23"/>
    </location>
</feature>
<reference evidence="3 4" key="1">
    <citation type="submission" date="2024-01" db="EMBL/GenBank/DDBJ databases">
        <title>The genomes of 5 underutilized Papilionoideae crops provide insights into root nodulation and disease resistanc.</title>
        <authorList>
            <person name="Jiang F."/>
        </authorList>
    </citation>
    <scope>NUCLEOTIDE SEQUENCE [LARGE SCALE GENOMIC DNA]</scope>
    <source>
        <strain evidence="3">JINMINGXINNONG_FW02</strain>
        <tissue evidence="3">Leaves</tissue>
    </source>
</reference>
<gene>
    <name evidence="3" type="ORF">VNO80_02944</name>
</gene>
<organism evidence="3 4">
    <name type="scientific">Phaseolus coccineus</name>
    <name type="common">Scarlet runner bean</name>
    <name type="synonym">Phaseolus multiflorus</name>
    <dbReference type="NCBI Taxonomy" id="3886"/>
    <lineage>
        <taxon>Eukaryota</taxon>
        <taxon>Viridiplantae</taxon>
        <taxon>Streptophyta</taxon>
        <taxon>Embryophyta</taxon>
        <taxon>Tracheophyta</taxon>
        <taxon>Spermatophyta</taxon>
        <taxon>Magnoliopsida</taxon>
        <taxon>eudicotyledons</taxon>
        <taxon>Gunneridae</taxon>
        <taxon>Pentapetalae</taxon>
        <taxon>rosids</taxon>
        <taxon>fabids</taxon>
        <taxon>Fabales</taxon>
        <taxon>Fabaceae</taxon>
        <taxon>Papilionoideae</taxon>
        <taxon>50 kb inversion clade</taxon>
        <taxon>NPAAA clade</taxon>
        <taxon>indigoferoid/millettioid clade</taxon>
        <taxon>Phaseoleae</taxon>
        <taxon>Phaseolus</taxon>
    </lineage>
</organism>
<feature type="coiled-coil region" evidence="1">
    <location>
        <begin position="27"/>
        <end position="54"/>
    </location>
</feature>